<dbReference type="AlphaFoldDB" id="A0A7S0B460"/>
<dbReference type="EMBL" id="HBEG01042478">
    <property type="protein sequence ID" value="CAD8382226.1"/>
    <property type="molecule type" value="Transcribed_RNA"/>
</dbReference>
<accession>A0A7S0B460</accession>
<organism evidence="1">
    <name type="scientific">Pyrodinium bahamense</name>
    <dbReference type="NCBI Taxonomy" id="73915"/>
    <lineage>
        <taxon>Eukaryota</taxon>
        <taxon>Sar</taxon>
        <taxon>Alveolata</taxon>
        <taxon>Dinophyceae</taxon>
        <taxon>Gonyaulacales</taxon>
        <taxon>Pyrocystaceae</taxon>
        <taxon>Pyrodinium</taxon>
    </lineage>
</organism>
<sequence length="108" mass="11653">MPSTGTIGRSSCATVLETIPLPWGRLPIAGIGDGETHLCWQPLHHARTTQLSERPRSEPLPPPAAAHTKVLSSNAAWLLLRKTLQAAKQAPSATPDQPATHDIWIVEQ</sequence>
<protein>
    <submittedName>
        <fullName evidence="1">Uncharacterized protein</fullName>
    </submittedName>
</protein>
<reference evidence="1" key="1">
    <citation type="submission" date="2021-01" db="EMBL/GenBank/DDBJ databases">
        <authorList>
            <person name="Corre E."/>
            <person name="Pelletier E."/>
            <person name="Niang G."/>
            <person name="Scheremetjew M."/>
            <person name="Finn R."/>
            <person name="Kale V."/>
            <person name="Holt S."/>
            <person name="Cochrane G."/>
            <person name="Meng A."/>
            <person name="Brown T."/>
            <person name="Cohen L."/>
        </authorList>
    </citation>
    <scope>NUCLEOTIDE SEQUENCE</scope>
    <source>
        <strain evidence="1">Pbaha01</strain>
    </source>
</reference>
<name>A0A7S0B460_9DINO</name>
<evidence type="ECO:0000313" key="1">
    <source>
        <dbReference type="EMBL" id="CAD8382226.1"/>
    </source>
</evidence>
<gene>
    <name evidence="1" type="ORF">PBAH0796_LOCUS25914</name>
</gene>
<proteinExistence type="predicted"/>